<reference evidence="12" key="1">
    <citation type="submission" date="2025-08" db="UniProtKB">
        <authorList>
            <consortium name="RefSeq"/>
        </authorList>
    </citation>
    <scope>IDENTIFICATION</scope>
    <source>
        <strain evidence="12">15112-1751.03</strain>
        <tissue evidence="12">Whole Adult</tissue>
    </source>
</reference>
<comment type="subcellular location">
    <subcellularLocation>
        <location evidence="1 10">Cell membrane</location>
        <topology evidence="1 10">Multi-pass membrane protein</topology>
    </subcellularLocation>
</comment>
<evidence type="ECO:0000256" key="1">
    <source>
        <dbReference type="ARBA" id="ARBA00004651"/>
    </source>
</evidence>
<dbReference type="GO" id="GO:0004984">
    <property type="term" value="F:olfactory receptor activity"/>
    <property type="evidence" value="ECO:0007669"/>
    <property type="project" value="InterPro"/>
</dbReference>
<dbReference type="GO" id="GO:0007165">
    <property type="term" value="P:signal transduction"/>
    <property type="evidence" value="ECO:0007669"/>
    <property type="project" value="UniProtKB-KW"/>
</dbReference>
<accession>A0A9C6SW23</accession>
<keyword evidence="7 10" id="KW-0472">Membrane</keyword>
<dbReference type="AlphaFoldDB" id="A0A9C6SW23"/>
<evidence type="ECO:0000256" key="2">
    <source>
        <dbReference type="ARBA" id="ARBA00022475"/>
    </source>
</evidence>
<comment type="caution">
    <text evidence="10">Lacks conserved residue(s) required for the propagation of feature annotation.</text>
</comment>
<evidence type="ECO:0000256" key="10">
    <source>
        <dbReference type="RuleBase" id="RU351113"/>
    </source>
</evidence>
<keyword evidence="9 10" id="KW-0807">Transducer</keyword>
<dbReference type="Pfam" id="PF02949">
    <property type="entry name" value="7tm_6"/>
    <property type="match status" value="1"/>
</dbReference>
<evidence type="ECO:0000313" key="11">
    <source>
        <dbReference type="Proteomes" id="UP000515160"/>
    </source>
</evidence>
<protein>
    <recommendedName>
        <fullName evidence="10">Odorant receptor</fullName>
    </recommendedName>
</protein>
<keyword evidence="5 10" id="KW-0552">Olfaction</keyword>
<keyword evidence="6 10" id="KW-1133">Transmembrane helix</keyword>
<evidence type="ECO:0000313" key="12">
    <source>
        <dbReference type="RefSeq" id="XP_051862880.1"/>
    </source>
</evidence>
<dbReference type="PANTHER" id="PTHR21137">
    <property type="entry name" value="ODORANT RECEPTOR"/>
    <property type="match status" value="1"/>
</dbReference>
<dbReference type="GeneID" id="117574464"/>
<dbReference type="OrthoDB" id="6765072at2759"/>
<keyword evidence="2" id="KW-1003">Cell membrane</keyword>
<name>A0A9C6SW23_DROAB</name>
<evidence type="ECO:0000256" key="5">
    <source>
        <dbReference type="ARBA" id="ARBA00022725"/>
    </source>
</evidence>
<evidence type="ECO:0000256" key="4">
    <source>
        <dbReference type="ARBA" id="ARBA00022692"/>
    </source>
</evidence>
<sequence>MCITACLIYGGFTLNTAIIERHSKFAFQALVMTGLWMQGINKLFVFIYNAHNLYELNQSALKVYLDFENHSDPRFATNLQESCDRLRRALIIVFTFYCVGVSGMIILPLTVNMFTGERHLIMQFYVPGIDHTTQWGFWITQGFHVFVLIVGGLGMFAGDLVILVHLLQSYIFRDVLRLKIDIFNTFVDEPGKQSDSDIQKGLVDIMQFHQLYLSCHTFDYGGAIYVSSEIIILNILYSNSFFARCNDLFYTIVSIQVITAAGCFILTMFVLLTSVWPGGWAYAVGVASNLYIYCILGTLVENCNDDLIYEVYNISFYNLNARQQRQVLFMLCKAQSTDMIQVLGVMPLAVSTGLQVTKSIYSVAMMMINFVMKE</sequence>
<dbReference type="PANTHER" id="PTHR21137:SF35">
    <property type="entry name" value="ODORANT RECEPTOR 19A-RELATED"/>
    <property type="match status" value="1"/>
</dbReference>
<dbReference type="GO" id="GO:0005886">
    <property type="term" value="C:plasma membrane"/>
    <property type="evidence" value="ECO:0007669"/>
    <property type="project" value="UniProtKB-SubCell"/>
</dbReference>
<evidence type="ECO:0000256" key="3">
    <source>
        <dbReference type="ARBA" id="ARBA00022606"/>
    </source>
</evidence>
<keyword evidence="11" id="KW-1185">Reference proteome</keyword>
<evidence type="ECO:0000256" key="9">
    <source>
        <dbReference type="ARBA" id="ARBA00023224"/>
    </source>
</evidence>
<comment type="similarity">
    <text evidence="10">Belongs to the insect chemoreceptor superfamily. Heteromeric odorant receptor channel (TC 1.A.69) family.</text>
</comment>
<evidence type="ECO:0000256" key="7">
    <source>
        <dbReference type="ARBA" id="ARBA00023136"/>
    </source>
</evidence>
<keyword evidence="8 10" id="KW-0675">Receptor</keyword>
<feature type="transmembrane region" description="Helical" evidence="10">
    <location>
        <begin position="89"/>
        <end position="111"/>
    </location>
</feature>
<dbReference type="Proteomes" id="UP000515160">
    <property type="component" value="Chromosome 2R"/>
</dbReference>
<keyword evidence="3 10" id="KW-0716">Sensory transduction</keyword>
<evidence type="ECO:0000256" key="8">
    <source>
        <dbReference type="ARBA" id="ARBA00023170"/>
    </source>
</evidence>
<dbReference type="GO" id="GO:0005549">
    <property type="term" value="F:odorant binding"/>
    <property type="evidence" value="ECO:0007669"/>
    <property type="project" value="InterPro"/>
</dbReference>
<evidence type="ECO:0000256" key="6">
    <source>
        <dbReference type="ARBA" id="ARBA00022989"/>
    </source>
</evidence>
<gene>
    <name evidence="12" type="primary">LOC117574464</name>
</gene>
<dbReference type="InterPro" id="IPR004117">
    <property type="entry name" value="7tm6_olfct_rcpt"/>
</dbReference>
<dbReference type="RefSeq" id="XP_051862880.1">
    <property type="nucleotide sequence ID" value="XM_052006920.1"/>
</dbReference>
<feature type="transmembrane region" description="Helical" evidence="10">
    <location>
        <begin position="279"/>
        <end position="300"/>
    </location>
</feature>
<feature type="transmembrane region" description="Helical" evidence="10">
    <location>
        <begin position="143"/>
        <end position="167"/>
    </location>
</feature>
<feature type="transmembrane region" description="Helical" evidence="10">
    <location>
        <begin position="248"/>
        <end position="273"/>
    </location>
</feature>
<proteinExistence type="inferred from homology"/>
<keyword evidence="4 10" id="KW-0812">Transmembrane</keyword>
<organism evidence="11 12">
    <name type="scientific">Drosophila albomicans</name>
    <name type="common">Fruit fly</name>
    <dbReference type="NCBI Taxonomy" id="7291"/>
    <lineage>
        <taxon>Eukaryota</taxon>
        <taxon>Metazoa</taxon>
        <taxon>Ecdysozoa</taxon>
        <taxon>Arthropoda</taxon>
        <taxon>Hexapoda</taxon>
        <taxon>Insecta</taxon>
        <taxon>Pterygota</taxon>
        <taxon>Neoptera</taxon>
        <taxon>Endopterygota</taxon>
        <taxon>Diptera</taxon>
        <taxon>Brachycera</taxon>
        <taxon>Muscomorpha</taxon>
        <taxon>Ephydroidea</taxon>
        <taxon>Drosophilidae</taxon>
        <taxon>Drosophila</taxon>
    </lineage>
</organism>